<evidence type="ECO:0008006" key="11">
    <source>
        <dbReference type="Google" id="ProtNLM"/>
    </source>
</evidence>
<accession>A0A178Z8A0</accession>
<organism evidence="9 10">
    <name type="scientific">Fonsecaea erecta</name>
    <dbReference type="NCBI Taxonomy" id="1367422"/>
    <lineage>
        <taxon>Eukaryota</taxon>
        <taxon>Fungi</taxon>
        <taxon>Dikarya</taxon>
        <taxon>Ascomycota</taxon>
        <taxon>Pezizomycotina</taxon>
        <taxon>Eurotiomycetes</taxon>
        <taxon>Chaetothyriomycetidae</taxon>
        <taxon>Chaetothyriales</taxon>
        <taxon>Herpotrichiellaceae</taxon>
        <taxon>Fonsecaea</taxon>
    </lineage>
</organism>
<evidence type="ECO:0000256" key="4">
    <source>
        <dbReference type="ARBA" id="ARBA00022723"/>
    </source>
</evidence>
<evidence type="ECO:0000256" key="8">
    <source>
        <dbReference type="PIRSR" id="PIRSR602401-1"/>
    </source>
</evidence>
<evidence type="ECO:0000256" key="3">
    <source>
        <dbReference type="ARBA" id="ARBA00022617"/>
    </source>
</evidence>
<dbReference type="GO" id="GO:0005506">
    <property type="term" value="F:iron ion binding"/>
    <property type="evidence" value="ECO:0007669"/>
    <property type="project" value="InterPro"/>
</dbReference>
<dbReference type="PRINTS" id="PR00385">
    <property type="entry name" value="P450"/>
</dbReference>
<comment type="pathway">
    <text evidence="2">Secondary metabolite biosynthesis.</text>
</comment>
<dbReference type="STRING" id="1367422.A0A178Z8A0"/>
<evidence type="ECO:0000256" key="6">
    <source>
        <dbReference type="ARBA" id="ARBA00023004"/>
    </source>
</evidence>
<evidence type="ECO:0000256" key="7">
    <source>
        <dbReference type="ARBA" id="ARBA00023033"/>
    </source>
</evidence>
<dbReference type="Proteomes" id="UP000078343">
    <property type="component" value="Unassembled WGS sequence"/>
</dbReference>
<keyword evidence="7" id="KW-0503">Monooxygenase</keyword>
<evidence type="ECO:0000256" key="1">
    <source>
        <dbReference type="ARBA" id="ARBA00001971"/>
    </source>
</evidence>
<dbReference type="Pfam" id="PF00067">
    <property type="entry name" value="p450"/>
    <property type="match status" value="2"/>
</dbReference>
<dbReference type="InterPro" id="IPR036396">
    <property type="entry name" value="Cyt_P450_sf"/>
</dbReference>
<dbReference type="GO" id="GO:0004497">
    <property type="term" value="F:monooxygenase activity"/>
    <property type="evidence" value="ECO:0007669"/>
    <property type="project" value="UniProtKB-KW"/>
</dbReference>
<dbReference type="GO" id="GO:0020037">
    <property type="term" value="F:heme binding"/>
    <property type="evidence" value="ECO:0007669"/>
    <property type="project" value="InterPro"/>
</dbReference>
<reference evidence="9 10" key="1">
    <citation type="submission" date="2016-04" db="EMBL/GenBank/DDBJ databases">
        <title>Draft genome of Fonsecaea erecta CBS 125763.</title>
        <authorList>
            <person name="Weiss V.A."/>
            <person name="Vicente V.A."/>
            <person name="Raittz R.T."/>
            <person name="Moreno L.F."/>
            <person name="De Souza E.M."/>
            <person name="Pedrosa F.O."/>
            <person name="Steffens M.B."/>
            <person name="Faoro H."/>
            <person name="Tadra-Sfeir M.Z."/>
            <person name="Najafzadeh M.J."/>
            <person name="Felipe M.S."/>
            <person name="Teixeira M."/>
            <person name="Sun J."/>
            <person name="Xi L."/>
            <person name="Gomes R."/>
            <person name="De Azevedo C.M."/>
            <person name="Salgado C.G."/>
            <person name="Da Silva M.B."/>
            <person name="Nascimento M.F."/>
            <person name="Queiroz-Telles F."/>
            <person name="Attili D.S."/>
            <person name="Gorbushina A."/>
        </authorList>
    </citation>
    <scope>NUCLEOTIDE SEQUENCE [LARGE SCALE GENOMIC DNA]</scope>
    <source>
        <strain evidence="9 10">CBS 125763</strain>
    </source>
</reference>
<dbReference type="InterPro" id="IPR001128">
    <property type="entry name" value="Cyt_P450"/>
</dbReference>
<sequence>MPPVFYLDLWPISNPLMLVHDPDVASQITQAKNLAKHPVNSKVLGPLVGSHSVVTAEGQEWKILRSILNSGFSSQYLSTLIHLLLRHGLVFKDRISNYASTGEVFPIEETATALTIDVIGEVVLGKNFDSQRRSSELALHFQKAVAPFKWWHSVQQDRIIEKMIRERHAQTRSTDSAGTRAAVDLFLQAYREEKMGTQGKSGSRPDELDPEFMHLARNNVKTLLLGGHDTHVELGVFANLRHSNFIHDRLHPGPPLLTQNTHELARIRAEHDAIFGPDPSQAASILLSEPRLLNNLPLTTAAIKETLRLFPAGSTTRTTLPPHPVQTVAFRDGQQLPLAGEQIWIAHYGFGQRADLWPEPRKFMIDRFMPGGPTPPPKDAWRPFEKGPRGCLGLELAMMELRLVLVLLCREFDFETAYAEDAPRAPPEHGVQGGRGYQIIEFAAKPVGHMPMRARRRGMDDTGE</sequence>
<dbReference type="AlphaFoldDB" id="A0A178Z8A0"/>
<dbReference type="InterPro" id="IPR002401">
    <property type="entry name" value="Cyt_P450_E_grp-I"/>
</dbReference>
<dbReference type="Gene3D" id="1.10.630.10">
    <property type="entry name" value="Cytochrome P450"/>
    <property type="match status" value="1"/>
</dbReference>
<dbReference type="PANTHER" id="PTHR24305">
    <property type="entry name" value="CYTOCHROME P450"/>
    <property type="match status" value="1"/>
</dbReference>
<keyword evidence="10" id="KW-1185">Reference proteome</keyword>
<dbReference type="InterPro" id="IPR050121">
    <property type="entry name" value="Cytochrome_P450_monoxygenase"/>
</dbReference>
<keyword evidence="4 8" id="KW-0479">Metal-binding</keyword>
<protein>
    <recommendedName>
        <fullName evidence="11">Cytochrome P450</fullName>
    </recommendedName>
</protein>
<evidence type="ECO:0000313" key="10">
    <source>
        <dbReference type="Proteomes" id="UP000078343"/>
    </source>
</evidence>
<keyword evidence="3 8" id="KW-0349">Heme</keyword>
<dbReference type="GeneID" id="30014242"/>
<dbReference type="PRINTS" id="PR00463">
    <property type="entry name" value="EP450I"/>
</dbReference>
<dbReference type="OrthoDB" id="10029320at2759"/>
<name>A0A178Z8A0_9EURO</name>
<evidence type="ECO:0000256" key="2">
    <source>
        <dbReference type="ARBA" id="ARBA00005179"/>
    </source>
</evidence>
<dbReference type="GO" id="GO:0016705">
    <property type="term" value="F:oxidoreductase activity, acting on paired donors, with incorporation or reduction of molecular oxygen"/>
    <property type="evidence" value="ECO:0007669"/>
    <property type="project" value="InterPro"/>
</dbReference>
<dbReference type="SUPFAM" id="SSF48264">
    <property type="entry name" value="Cytochrome P450"/>
    <property type="match status" value="1"/>
</dbReference>
<proteinExistence type="predicted"/>
<feature type="binding site" description="axial binding residue" evidence="8">
    <location>
        <position position="391"/>
    </location>
    <ligand>
        <name>heme</name>
        <dbReference type="ChEBI" id="CHEBI:30413"/>
    </ligand>
    <ligandPart>
        <name>Fe</name>
        <dbReference type="ChEBI" id="CHEBI:18248"/>
    </ligandPart>
</feature>
<dbReference type="EMBL" id="LVYI01000010">
    <property type="protein sequence ID" value="OAP55922.1"/>
    <property type="molecule type" value="Genomic_DNA"/>
</dbReference>
<dbReference type="PANTHER" id="PTHR24305:SF107">
    <property type="entry name" value="P450, PUTATIVE (EUROFUNG)-RELATED"/>
    <property type="match status" value="1"/>
</dbReference>
<evidence type="ECO:0000313" key="9">
    <source>
        <dbReference type="EMBL" id="OAP55922.1"/>
    </source>
</evidence>
<comment type="caution">
    <text evidence="9">The sequence shown here is derived from an EMBL/GenBank/DDBJ whole genome shotgun (WGS) entry which is preliminary data.</text>
</comment>
<keyword evidence="6 8" id="KW-0408">Iron</keyword>
<keyword evidence="5" id="KW-0560">Oxidoreductase</keyword>
<comment type="cofactor">
    <cofactor evidence="1 8">
        <name>heme</name>
        <dbReference type="ChEBI" id="CHEBI:30413"/>
    </cofactor>
</comment>
<dbReference type="RefSeq" id="XP_018689289.1">
    <property type="nucleotide sequence ID" value="XM_018841580.1"/>
</dbReference>
<gene>
    <name evidence="9" type="ORF">AYL99_10074</name>
</gene>
<evidence type="ECO:0000256" key="5">
    <source>
        <dbReference type="ARBA" id="ARBA00023002"/>
    </source>
</evidence>